<dbReference type="InterPro" id="IPR007214">
    <property type="entry name" value="YbaK/aa-tRNA-synth-assoc-dom"/>
</dbReference>
<keyword evidence="3" id="KW-1185">Reference proteome</keyword>
<organism evidence="2 3">
    <name type="scientific">Legionella shakespearei DSM 23087</name>
    <dbReference type="NCBI Taxonomy" id="1122169"/>
    <lineage>
        <taxon>Bacteria</taxon>
        <taxon>Pseudomonadati</taxon>
        <taxon>Pseudomonadota</taxon>
        <taxon>Gammaproteobacteria</taxon>
        <taxon>Legionellales</taxon>
        <taxon>Legionellaceae</taxon>
        <taxon>Legionella</taxon>
    </lineage>
</organism>
<dbReference type="Proteomes" id="UP000054600">
    <property type="component" value="Unassembled WGS sequence"/>
</dbReference>
<dbReference type="Gene3D" id="3.90.960.10">
    <property type="entry name" value="YbaK/aminoacyl-tRNA synthetase-associated domain"/>
    <property type="match status" value="1"/>
</dbReference>
<reference evidence="2 3" key="1">
    <citation type="submission" date="2015-11" db="EMBL/GenBank/DDBJ databases">
        <title>Genomic analysis of 38 Legionella species identifies large and diverse effector repertoires.</title>
        <authorList>
            <person name="Burstein D."/>
            <person name="Amaro F."/>
            <person name="Zusman T."/>
            <person name="Lifshitz Z."/>
            <person name="Cohen O."/>
            <person name="Gilbert J.A."/>
            <person name="Pupko T."/>
            <person name="Shuman H.A."/>
            <person name="Segal G."/>
        </authorList>
    </citation>
    <scope>NUCLEOTIDE SEQUENCE [LARGE SCALE GENOMIC DNA]</scope>
    <source>
        <strain evidence="2 3">ATCC 49655</strain>
    </source>
</reference>
<sequence length="62" mass="6949">MLSIPTFILQVDEAFIAVIMRGDHRINLKKIKNISNSKKVLFATQEQIQLMTGANIGYVSLS</sequence>
<keyword evidence="2" id="KW-0436">Ligase</keyword>
<dbReference type="CDD" id="cd04332">
    <property type="entry name" value="YbaK_like"/>
    <property type="match status" value="1"/>
</dbReference>
<dbReference type="AlphaFoldDB" id="A0A0W0YL07"/>
<evidence type="ECO:0000313" key="3">
    <source>
        <dbReference type="Proteomes" id="UP000054600"/>
    </source>
</evidence>
<evidence type="ECO:0000313" key="2">
    <source>
        <dbReference type="EMBL" id="KTD57375.1"/>
    </source>
</evidence>
<gene>
    <name evidence="2" type="ORF">Lsha_2757</name>
</gene>
<feature type="domain" description="YbaK/aminoacyl-tRNA synthetase-associated" evidence="1">
    <location>
        <begin position="6"/>
        <end position="60"/>
    </location>
</feature>
<name>A0A0W0YL07_9GAMM</name>
<dbReference type="PATRIC" id="fig|1122169.6.peg.3167"/>
<evidence type="ECO:0000259" key="1">
    <source>
        <dbReference type="Pfam" id="PF04073"/>
    </source>
</evidence>
<accession>A0A0W0YL07</accession>
<dbReference type="Pfam" id="PF04073">
    <property type="entry name" value="tRNA_edit"/>
    <property type="match status" value="1"/>
</dbReference>
<protein>
    <submittedName>
        <fullName evidence="2">Prolyl-tRNA synthetase</fullName>
    </submittedName>
</protein>
<dbReference type="GO" id="GO:0004812">
    <property type="term" value="F:aminoacyl-tRNA ligase activity"/>
    <property type="evidence" value="ECO:0007669"/>
    <property type="project" value="UniProtKB-KW"/>
</dbReference>
<dbReference type="RefSeq" id="WP_081621100.1">
    <property type="nucleotide sequence ID" value="NZ_KB892423.1"/>
</dbReference>
<dbReference type="InterPro" id="IPR036754">
    <property type="entry name" value="YbaK/aa-tRNA-synt-asso_dom_sf"/>
</dbReference>
<dbReference type="EMBL" id="LNYW01000069">
    <property type="protein sequence ID" value="KTD57375.1"/>
    <property type="molecule type" value="Genomic_DNA"/>
</dbReference>
<proteinExistence type="predicted"/>
<dbReference type="STRING" id="1122169.Lsha_2757"/>
<dbReference type="GO" id="GO:0002161">
    <property type="term" value="F:aminoacyl-tRNA deacylase activity"/>
    <property type="evidence" value="ECO:0007669"/>
    <property type="project" value="InterPro"/>
</dbReference>
<dbReference type="SUPFAM" id="SSF55826">
    <property type="entry name" value="YbaK/ProRS associated domain"/>
    <property type="match status" value="1"/>
</dbReference>
<comment type="caution">
    <text evidence="2">The sequence shown here is derived from an EMBL/GenBank/DDBJ whole genome shotgun (WGS) entry which is preliminary data.</text>
</comment>
<keyword evidence="2" id="KW-0030">Aminoacyl-tRNA synthetase</keyword>